<evidence type="ECO:0000313" key="3">
    <source>
        <dbReference type="Proteomes" id="UP001556617"/>
    </source>
</evidence>
<dbReference type="RefSeq" id="WP_367973709.1">
    <property type="nucleotide sequence ID" value="NZ_JBFPEQ010000001.1"/>
</dbReference>
<accession>A0ABV3S1R6</accession>
<dbReference type="InterPro" id="IPR027783">
    <property type="entry name" value="Bacterial_PH-related"/>
</dbReference>
<feature type="domain" description="Bacterial Pleckstrin homology" evidence="1">
    <location>
        <begin position="21"/>
        <end position="94"/>
    </location>
</feature>
<keyword evidence="3" id="KW-1185">Reference proteome</keyword>
<evidence type="ECO:0000313" key="2">
    <source>
        <dbReference type="EMBL" id="MEX0380296.1"/>
    </source>
</evidence>
<reference evidence="2 3" key="1">
    <citation type="submission" date="2024-07" db="EMBL/GenBank/DDBJ databases">
        <authorList>
            <person name="Yun M."/>
        </authorList>
    </citation>
    <scope>NUCLEOTIDE SEQUENCE [LARGE SCALE GENOMIC DNA]</scope>
    <source>
        <strain evidence="2 3">MS01</strain>
    </source>
</reference>
<name>A0ABV3S1R6_9LACO</name>
<proteinExistence type="predicted"/>
<gene>
    <name evidence="2" type="ORF">AB3K24_02895</name>
</gene>
<protein>
    <recommendedName>
        <fullName evidence="1">Bacterial Pleckstrin homology domain-containing protein</fullName>
    </recommendedName>
</protein>
<dbReference type="EMBL" id="JBFPER010000001">
    <property type="protein sequence ID" value="MEX0380296.1"/>
    <property type="molecule type" value="Genomic_DNA"/>
</dbReference>
<organism evidence="2 3">
    <name type="scientific">Leuconostoc aquikimchii</name>
    <dbReference type="NCBI Taxonomy" id="3236804"/>
    <lineage>
        <taxon>Bacteria</taxon>
        <taxon>Bacillati</taxon>
        <taxon>Bacillota</taxon>
        <taxon>Bacilli</taxon>
        <taxon>Lactobacillales</taxon>
        <taxon>Lactobacillaceae</taxon>
        <taxon>Leuconostoc</taxon>
    </lineage>
</organism>
<evidence type="ECO:0000259" key="1">
    <source>
        <dbReference type="Pfam" id="PF10882"/>
    </source>
</evidence>
<dbReference type="Proteomes" id="UP001556617">
    <property type="component" value="Unassembled WGS sequence"/>
</dbReference>
<dbReference type="Pfam" id="PF10882">
    <property type="entry name" value="bPH_5"/>
    <property type="match status" value="1"/>
</dbReference>
<sequence>MENIINVQDNTLVVTPAGLTKIAALKEKISIPLSHIVGASIDTGILNDSKGFRSPGTAIPGYWAGTFRKDGDITFFNIKQSSLPVVIQLKDEHYNRLVIGVSEPREVVQTINNLVTK</sequence>
<comment type="caution">
    <text evidence="2">The sequence shown here is derived from an EMBL/GenBank/DDBJ whole genome shotgun (WGS) entry which is preliminary data.</text>
</comment>